<dbReference type="EMBL" id="RQGV01000008">
    <property type="protein sequence ID" value="TGM14208.1"/>
    <property type="molecule type" value="Genomic_DNA"/>
</dbReference>
<evidence type="ECO:0000313" key="1">
    <source>
        <dbReference type="EMBL" id="TGM14208.1"/>
    </source>
</evidence>
<name>A0A5F2BXX1_9LEPT</name>
<sequence>MQKRFIILILICLQQLYSENGSKDFTEYKVHLKGMGPIHIGASVEQIEKILGAKLTQEGDAEGEDNCTSFHLDENHSLWFLFVGKSKKSIRLARIYINNPNMTTLSGIQIGDPIAKLKQVYKGKLKEGREHYSNYLQFTYIPIDISDKSYGIIFETDNKNITEISVGKYPELQLAEGCS</sequence>
<dbReference type="RefSeq" id="WP_135628504.1">
    <property type="nucleotide sequence ID" value="NZ_RQGU01000116.1"/>
</dbReference>
<organism evidence="1 3">
    <name type="scientific">Leptospira selangorensis</name>
    <dbReference type="NCBI Taxonomy" id="2484982"/>
    <lineage>
        <taxon>Bacteria</taxon>
        <taxon>Pseudomonadati</taxon>
        <taxon>Spirochaetota</taxon>
        <taxon>Spirochaetia</taxon>
        <taxon>Leptospirales</taxon>
        <taxon>Leptospiraceae</taxon>
        <taxon>Leptospira</taxon>
    </lineage>
</organism>
<protein>
    <submittedName>
        <fullName evidence="1">Uncharacterized protein</fullName>
    </submittedName>
</protein>
<evidence type="ECO:0000313" key="3">
    <source>
        <dbReference type="Proteomes" id="UP000297832"/>
    </source>
</evidence>
<keyword evidence="4" id="KW-1185">Reference proteome</keyword>
<gene>
    <name evidence="1" type="ORF">EHQ81_08480</name>
    <name evidence="2" type="ORF">EHQ82_16845</name>
</gene>
<evidence type="ECO:0000313" key="2">
    <source>
        <dbReference type="EMBL" id="TGM16891.1"/>
    </source>
</evidence>
<dbReference type="EMBL" id="RQGU01000116">
    <property type="protein sequence ID" value="TGM16891.1"/>
    <property type="molecule type" value="Genomic_DNA"/>
</dbReference>
<dbReference type="Proteomes" id="UP000297832">
    <property type="component" value="Unassembled WGS sequence"/>
</dbReference>
<dbReference type="AlphaFoldDB" id="A0A5F2BXX1"/>
<reference evidence="3 4" key="2">
    <citation type="journal article" date="2019" name="PLoS Negl. Trop. Dis.">
        <title>Revisiting the worldwide diversity of Leptospira species in the environment.</title>
        <authorList>
            <person name="Vincent A.T."/>
            <person name="Schiettekatte O."/>
            <person name="Bourhy P."/>
            <person name="Veyrier F.J."/>
            <person name="Picardeau M."/>
        </authorList>
    </citation>
    <scope>NUCLEOTIDE SEQUENCE [LARGE SCALE GENOMIC DNA]</scope>
    <source>
        <strain evidence="1 3">201702405</strain>
        <strain evidence="4">201702406</strain>
    </source>
</reference>
<evidence type="ECO:0000313" key="4">
    <source>
        <dbReference type="Proteomes" id="UP000298057"/>
    </source>
</evidence>
<comment type="caution">
    <text evidence="1">The sequence shown here is derived from an EMBL/GenBank/DDBJ whole genome shotgun (WGS) entry which is preliminary data.</text>
</comment>
<accession>A0A5F2BXX1</accession>
<dbReference type="Proteomes" id="UP000298057">
    <property type="component" value="Unassembled WGS sequence"/>
</dbReference>
<reference evidence="2" key="1">
    <citation type="submission" date="2018-10" db="EMBL/GenBank/DDBJ databases">
        <authorList>
            <person name="Vincent A.T."/>
            <person name="Schiettekatte O."/>
            <person name="Bourhy P."/>
            <person name="Veyrier F.J."/>
            <person name="Picardeau M."/>
        </authorList>
    </citation>
    <scope>NUCLEOTIDE SEQUENCE</scope>
    <source>
        <strain evidence="2">201702406</strain>
    </source>
</reference>
<proteinExistence type="predicted"/>